<feature type="transmembrane region" description="Helical" evidence="1">
    <location>
        <begin position="7"/>
        <end position="24"/>
    </location>
</feature>
<name>A0A1I0D1D5_9FIRM</name>
<evidence type="ECO:0000313" key="4">
    <source>
        <dbReference type="Proteomes" id="UP000199800"/>
    </source>
</evidence>
<dbReference type="InterPro" id="IPR003961">
    <property type="entry name" value="FN3_dom"/>
</dbReference>
<dbReference type="CDD" id="cd00063">
    <property type="entry name" value="FN3"/>
    <property type="match status" value="1"/>
</dbReference>
<dbReference type="InterPro" id="IPR013783">
    <property type="entry name" value="Ig-like_fold"/>
</dbReference>
<dbReference type="RefSeq" id="WP_092477948.1">
    <property type="nucleotide sequence ID" value="NZ_FOHN01000012.1"/>
</dbReference>
<keyword evidence="1" id="KW-0812">Transmembrane</keyword>
<dbReference type="Gene3D" id="3.40.33.10">
    <property type="entry name" value="CAP"/>
    <property type="match status" value="1"/>
</dbReference>
<dbReference type="Pfam" id="PF00188">
    <property type="entry name" value="CAP"/>
    <property type="match status" value="1"/>
</dbReference>
<dbReference type="InterPro" id="IPR036116">
    <property type="entry name" value="FN3_sf"/>
</dbReference>
<dbReference type="EMBL" id="FOHN01000012">
    <property type="protein sequence ID" value="SET25729.1"/>
    <property type="molecule type" value="Genomic_DNA"/>
</dbReference>
<dbReference type="SUPFAM" id="SSF49265">
    <property type="entry name" value="Fibronectin type III"/>
    <property type="match status" value="1"/>
</dbReference>
<dbReference type="OrthoDB" id="9783944at2"/>
<dbReference type="AlphaFoldDB" id="A0A1I0D1D5"/>
<keyword evidence="1" id="KW-0472">Membrane</keyword>
<keyword evidence="4" id="KW-1185">Reference proteome</keyword>
<dbReference type="PROSITE" id="PS50853">
    <property type="entry name" value="FN3"/>
    <property type="match status" value="1"/>
</dbReference>
<proteinExistence type="predicted"/>
<evidence type="ECO:0000256" key="1">
    <source>
        <dbReference type="SAM" id="Phobius"/>
    </source>
</evidence>
<keyword evidence="1" id="KW-1133">Transmembrane helix</keyword>
<dbReference type="CDD" id="cd05379">
    <property type="entry name" value="CAP_bacterial"/>
    <property type="match status" value="1"/>
</dbReference>
<dbReference type="InterPro" id="IPR014044">
    <property type="entry name" value="CAP_dom"/>
</dbReference>
<protein>
    <submittedName>
        <fullName evidence="3">Uncharacterized conserved protein YkwD, contains CAP (CSP/antigen 5/PR1) domain</fullName>
    </submittedName>
</protein>
<reference evidence="3 4" key="1">
    <citation type="submission" date="2016-10" db="EMBL/GenBank/DDBJ databases">
        <authorList>
            <person name="de Groot N.N."/>
        </authorList>
    </citation>
    <scope>NUCLEOTIDE SEQUENCE [LARGE SCALE GENOMIC DNA]</scope>
    <source>
        <strain evidence="3 4">DSM 1801</strain>
    </source>
</reference>
<sequence length="348" mass="38764">MQQFKKTYRALSIIMIMAVFSISWNGKTGESLVQAASSLEKPVLKAASRTSATVQLKYSKVKGAAGYQIYRATKGKGTYKKIKTTKELTYKDMTVSGNTAYSYKVRAYQEKNRKNIYSSFSSAVTVNRNLSKVTGLLASSSANGIRLKWNAVTNGTCYRIYRSNSKSGSYQYIASTAKTSFTSQNLAEGKTYFYKVRAYTESSQVKYYGSSSNAAEAKYGTTQSNGSYQQQVIDLVNKERRAAGLSTVTTTSKLESAAYKRAEEIVEVFDHTRPDGTSFYSVLGEYQILYTACGENIAWGQRTPAEVMEGWMNSPGHRQNILSSKYGKVGIGYYTVNNRAYWVQIFTN</sequence>
<dbReference type="PANTHER" id="PTHR31157:SF1">
    <property type="entry name" value="SCP DOMAIN-CONTAINING PROTEIN"/>
    <property type="match status" value="1"/>
</dbReference>
<evidence type="ECO:0000313" key="3">
    <source>
        <dbReference type="EMBL" id="SET25729.1"/>
    </source>
</evidence>
<dbReference type="Proteomes" id="UP000199800">
    <property type="component" value="Unassembled WGS sequence"/>
</dbReference>
<gene>
    <name evidence="3" type="ORF">SAMN04487772_11262</name>
</gene>
<dbReference type="Gene3D" id="2.60.40.10">
    <property type="entry name" value="Immunoglobulins"/>
    <property type="match status" value="2"/>
</dbReference>
<accession>A0A1I0D1D5</accession>
<evidence type="ECO:0000259" key="2">
    <source>
        <dbReference type="PROSITE" id="PS50853"/>
    </source>
</evidence>
<dbReference type="PANTHER" id="PTHR31157">
    <property type="entry name" value="SCP DOMAIN-CONTAINING PROTEIN"/>
    <property type="match status" value="1"/>
</dbReference>
<feature type="domain" description="Fibronectin type-III" evidence="2">
    <location>
        <begin position="129"/>
        <end position="224"/>
    </location>
</feature>
<dbReference type="STRING" id="29364.SAMN04487772_11262"/>
<organism evidence="3 4">
    <name type="scientific">[Clostridium] polysaccharolyticum</name>
    <dbReference type="NCBI Taxonomy" id="29364"/>
    <lineage>
        <taxon>Bacteria</taxon>
        <taxon>Bacillati</taxon>
        <taxon>Bacillota</taxon>
        <taxon>Clostridia</taxon>
        <taxon>Lachnospirales</taxon>
        <taxon>Lachnospiraceae</taxon>
    </lineage>
</organism>
<dbReference type="InterPro" id="IPR035940">
    <property type="entry name" value="CAP_sf"/>
</dbReference>
<dbReference type="SUPFAM" id="SSF55797">
    <property type="entry name" value="PR-1-like"/>
    <property type="match status" value="1"/>
</dbReference>